<dbReference type="InterPro" id="IPR055190">
    <property type="entry name" value="ATP-synt_VA_C"/>
</dbReference>
<feature type="domain" description="ATPase F1/V1/A1 complex alpha/beta subunit nucleotide-binding" evidence="5">
    <location>
        <begin position="152"/>
        <end position="291"/>
    </location>
</feature>
<dbReference type="AlphaFoldDB" id="A0AA85BLB4"/>
<dbReference type="PANTHER" id="PTHR43389:SF4">
    <property type="entry name" value="V-TYPE PROTON ATPASE SUBUNIT B"/>
    <property type="match status" value="1"/>
</dbReference>
<evidence type="ECO:0000259" key="5">
    <source>
        <dbReference type="Pfam" id="PF00006"/>
    </source>
</evidence>
<dbReference type="Gene3D" id="3.40.50.12240">
    <property type="match status" value="2"/>
</dbReference>
<accession>A0AA85BLB4</accession>
<dbReference type="GO" id="GO:0046961">
    <property type="term" value="F:proton-transporting ATPase activity, rotational mechanism"/>
    <property type="evidence" value="ECO:0007669"/>
    <property type="project" value="TreeGrafter"/>
</dbReference>
<dbReference type="Pfam" id="PF02874">
    <property type="entry name" value="ATP-synt_ab_N"/>
    <property type="match status" value="1"/>
</dbReference>
<feature type="domain" description="ATPase F1/V1/A1 complex alpha/beta subunit N-terminal" evidence="6">
    <location>
        <begin position="29"/>
        <end position="95"/>
    </location>
</feature>
<dbReference type="CDD" id="cd01135">
    <property type="entry name" value="V_A-ATPase_B"/>
    <property type="match status" value="1"/>
</dbReference>
<organism evidence="8 9">
    <name type="scientific">Schistosoma mattheei</name>
    <dbReference type="NCBI Taxonomy" id="31246"/>
    <lineage>
        <taxon>Eukaryota</taxon>
        <taxon>Metazoa</taxon>
        <taxon>Spiralia</taxon>
        <taxon>Lophotrochozoa</taxon>
        <taxon>Platyhelminthes</taxon>
        <taxon>Trematoda</taxon>
        <taxon>Digenea</taxon>
        <taxon>Strigeidida</taxon>
        <taxon>Schistosomatoidea</taxon>
        <taxon>Schistosomatidae</taxon>
        <taxon>Schistosoma</taxon>
    </lineage>
</organism>
<dbReference type="InterPro" id="IPR027417">
    <property type="entry name" value="P-loop_NTPase"/>
</dbReference>
<sequence length="408" mass="45499">MDRKAANFVHSQAVSRDYISQPRITYKTVSGVNGPLVILDDVKFPKFDEIVRLTLADGSQRTGQVLEVCGKRAIVQVFEGTSGIDAKNTVCEFTGDILRTPVSEDMLGRIFNGSGKPKDKGPAILAEDYLDIQGQPINPWSRIYPEEMIQTGISSIDVMNSIARGQKIPIFSASGLPHDEIAAQICRQAGLVKLPGKSVLDSDVDNFAIVFAAMGVNMETARFFMQDFKENGSMENVCLFLNLANDPTIERIITPRIALTTAEYLAYQCEKHVLVILTDMSSYAEALREIYPPINVLPSLSRLMKSAIGVNMTREDHSDVSNQLYACYAIGKDVQAMKAVVGEEALSPEDLLYLEFLTKFEKNFISQGAYENRSVFDSLDVGWELLRIFPKELLKRIPSKILEKYYPR</sequence>
<evidence type="ECO:0000313" key="9">
    <source>
        <dbReference type="WBParaSite" id="SMTH1_65200.2"/>
    </source>
</evidence>
<evidence type="ECO:0000256" key="3">
    <source>
        <dbReference type="ARBA" id="ARBA00022781"/>
    </source>
</evidence>
<keyword evidence="2" id="KW-0813">Transport</keyword>
<proteinExistence type="inferred from homology"/>
<dbReference type="InterPro" id="IPR020003">
    <property type="entry name" value="ATPase_a/bsu_AS"/>
</dbReference>
<dbReference type="Proteomes" id="UP000050791">
    <property type="component" value="Unassembled WGS sequence"/>
</dbReference>
<dbReference type="PANTHER" id="PTHR43389">
    <property type="entry name" value="V-TYPE PROTON ATPASE SUBUNIT B"/>
    <property type="match status" value="1"/>
</dbReference>
<dbReference type="InterPro" id="IPR022879">
    <property type="entry name" value="V-ATPase_su_B/beta"/>
</dbReference>
<name>A0AA85BLB4_9TREM</name>
<keyword evidence="3" id="KW-0375">Hydrogen ion transport</keyword>
<dbReference type="InterPro" id="IPR000194">
    <property type="entry name" value="ATPase_F1/V1/A1_a/bsu_nucl-bd"/>
</dbReference>
<dbReference type="CDD" id="cd18112">
    <property type="entry name" value="ATP-synt_V_A-type_beta_C"/>
    <property type="match status" value="1"/>
</dbReference>
<dbReference type="CDD" id="cd18118">
    <property type="entry name" value="ATP-synt_V_A-type_beta_N"/>
    <property type="match status" value="1"/>
</dbReference>
<dbReference type="Pfam" id="PF00006">
    <property type="entry name" value="ATP-synt_ab"/>
    <property type="match status" value="1"/>
</dbReference>
<dbReference type="WBParaSite" id="SMTH1_65200.2">
    <property type="protein sequence ID" value="SMTH1_65200.2"/>
    <property type="gene ID" value="SMTH1_65200"/>
</dbReference>
<dbReference type="GO" id="GO:0007035">
    <property type="term" value="P:vacuolar acidification"/>
    <property type="evidence" value="ECO:0007669"/>
    <property type="project" value="TreeGrafter"/>
</dbReference>
<dbReference type="Pfam" id="PF22919">
    <property type="entry name" value="ATP-synt_VA_C"/>
    <property type="match status" value="1"/>
</dbReference>
<reference evidence="9" key="1">
    <citation type="submission" date="2023-11" db="UniProtKB">
        <authorList>
            <consortium name="WormBaseParasite"/>
        </authorList>
    </citation>
    <scope>IDENTIFICATION</scope>
</reference>
<keyword evidence="4" id="KW-0406">Ion transport</keyword>
<dbReference type="GO" id="GO:0005524">
    <property type="term" value="F:ATP binding"/>
    <property type="evidence" value="ECO:0007669"/>
    <property type="project" value="InterPro"/>
</dbReference>
<comment type="similarity">
    <text evidence="1">Belongs to the ATPase alpha/beta chains family.</text>
</comment>
<dbReference type="InterPro" id="IPR004100">
    <property type="entry name" value="ATPase_F1/V1/A1_a/bsu_N"/>
</dbReference>
<evidence type="ECO:0000259" key="6">
    <source>
        <dbReference type="Pfam" id="PF02874"/>
    </source>
</evidence>
<evidence type="ECO:0000256" key="2">
    <source>
        <dbReference type="ARBA" id="ARBA00022448"/>
    </source>
</evidence>
<evidence type="ECO:0000259" key="7">
    <source>
        <dbReference type="Pfam" id="PF22919"/>
    </source>
</evidence>
<evidence type="ECO:0000256" key="4">
    <source>
        <dbReference type="ARBA" id="ARBA00023065"/>
    </source>
</evidence>
<dbReference type="PROSITE" id="PS00152">
    <property type="entry name" value="ATPASE_ALPHA_BETA"/>
    <property type="match status" value="1"/>
</dbReference>
<protein>
    <submittedName>
        <fullName evidence="9">Vacuolar proton pump subunit B</fullName>
    </submittedName>
</protein>
<feature type="domain" description="ATP synthase A/B type C-terminal" evidence="7">
    <location>
        <begin position="307"/>
        <end position="406"/>
    </location>
</feature>
<evidence type="ECO:0000256" key="1">
    <source>
        <dbReference type="ARBA" id="ARBA00008936"/>
    </source>
</evidence>
<dbReference type="GO" id="GO:0046034">
    <property type="term" value="P:ATP metabolic process"/>
    <property type="evidence" value="ECO:0007669"/>
    <property type="project" value="InterPro"/>
</dbReference>
<evidence type="ECO:0000313" key="8">
    <source>
        <dbReference type="Proteomes" id="UP000050791"/>
    </source>
</evidence>
<dbReference type="SUPFAM" id="SSF52540">
    <property type="entry name" value="P-loop containing nucleoside triphosphate hydrolases"/>
    <property type="match status" value="1"/>
</dbReference>
<dbReference type="NCBIfam" id="NF003235">
    <property type="entry name" value="PRK04196.1"/>
    <property type="match status" value="1"/>
</dbReference>